<evidence type="ECO:0000313" key="1">
    <source>
        <dbReference type="EMBL" id="KAH7914780.1"/>
    </source>
</evidence>
<name>A0ACB8ANK9_9AGAM</name>
<dbReference type="EMBL" id="MU267609">
    <property type="protein sequence ID" value="KAH7914780.1"/>
    <property type="molecule type" value="Genomic_DNA"/>
</dbReference>
<organism evidence="1 2">
    <name type="scientific">Hygrophoropsis aurantiaca</name>
    <dbReference type="NCBI Taxonomy" id="72124"/>
    <lineage>
        <taxon>Eukaryota</taxon>
        <taxon>Fungi</taxon>
        <taxon>Dikarya</taxon>
        <taxon>Basidiomycota</taxon>
        <taxon>Agaricomycotina</taxon>
        <taxon>Agaricomycetes</taxon>
        <taxon>Agaricomycetidae</taxon>
        <taxon>Boletales</taxon>
        <taxon>Coniophorineae</taxon>
        <taxon>Hygrophoropsidaceae</taxon>
        <taxon>Hygrophoropsis</taxon>
    </lineage>
</organism>
<reference evidence="1" key="1">
    <citation type="journal article" date="2021" name="New Phytol.">
        <title>Evolutionary innovations through gain and loss of genes in the ectomycorrhizal Boletales.</title>
        <authorList>
            <person name="Wu G."/>
            <person name="Miyauchi S."/>
            <person name="Morin E."/>
            <person name="Kuo A."/>
            <person name="Drula E."/>
            <person name="Varga T."/>
            <person name="Kohler A."/>
            <person name="Feng B."/>
            <person name="Cao Y."/>
            <person name="Lipzen A."/>
            <person name="Daum C."/>
            <person name="Hundley H."/>
            <person name="Pangilinan J."/>
            <person name="Johnson J."/>
            <person name="Barry K."/>
            <person name="LaButti K."/>
            <person name="Ng V."/>
            <person name="Ahrendt S."/>
            <person name="Min B."/>
            <person name="Choi I.G."/>
            <person name="Park H."/>
            <person name="Plett J.M."/>
            <person name="Magnuson J."/>
            <person name="Spatafora J.W."/>
            <person name="Nagy L.G."/>
            <person name="Henrissat B."/>
            <person name="Grigoriev I.V."/>
            <person name="Yang Z.L."/>
            <person name="Xu J."/>
            <person name="Martin F.M."/>
        </authorList>
    </citation>
    <scope>NUCLEOTIDE SEQUENCE</scope>
    <source>
        <strain evidence="1">ATCC 28755</strain>
    </source>
</reference>
<sequence length="1081" mass="117461">MEEKVVIQRKLSKNNGKSLWGRNKSVNKSQRNRDGSTGGGTSPLDAQISQRMSRKDSRETSEEEHESATTFLSRSIIPDPLNELPAWVKKESDMAAANISTFRIKYPLHNPVGPRWYKNHHLIPPAQLNPGNRPPSYFSPSFPPMAASHSQERSEDSTRLPGPSRTPSSTPLPTPSSSELRIPELGGKPRSRKTSQDNVDMLDVTDPWGTHWHHQSPYDAGTNVSPISADSPEAPPPTRSRLSSMNTTPTRRKTVTPSPLSQSTSALHLTAPEPAHVSRKLSKRRKPIMSGFFGGHNKDPSEDLTSPMSPYGASASIAPNRSSTIAGSLHPSSAAGKRHSTIPQSMSAISLHSSTKNERRGSVLGRLVRKFSILKKHTQDPVIAISEDDWHGVATSAVDDGDVHRSLALERQLSPPGGEKKHSDLSRRVPPPRIDLEPASPTHPVDAPRLPEFDRDIHDHRSSLSVDLPFSPTGKLMIANPDDDPSSGVNTPVKPATALPDAPAEPMPDMKQYQAEELPERITSPVHDAASHSSWVSPVVEPIHIPNGKPSPVKNVTPTSPSAPSPVPEIVHAQPPHQHTARAQPPTPTTVSYTSVPKTPSNAPSIAPTASSRRTDAKVLPAFPVTPSGLAATLSSPLVNDSPLSKSSMIANPPTPYDPSEPNTELPQVDSLPSDASVPKAPVRDPSPVKKGEGEVRLAKSSSTTSRKTETFRLVRNPSDKVSSSGETITAEGEHWSVVNSAEAPRRRRTRDKSEKVEKASSRSSRDRESRREQRRQEKAAQEAADMQRRAASQARQKLSNGDHVDGGSNASRPPRARSLETASHRGVQQPMVFTLHDEPPRHRRSDDRPRDSHHQQSHNVNKTQPPRPGPSPISVARVERLPSTSARPTSELTPAADINALRAREAWDMDRLWKGRSLYHGGQPDSQMIASPPSSTKGSRAINGQSGRDSASMGNVDHGSSHTSYLVQPLQAHPIPASVFYANMPSAPPPIIYAATSPYGQSPHHAGHHDYAATYRSLPTSFTFPSKESPTEPPPPPRPNPLPPPPRESTYQPARLPSIPDRNSGSASEYWNKYSTAITH</sequence>
<keyword evidence="2" id="KW-1185">Reference proteome</keyword>
<accession>A0ACB8ANK9</accession>
<comment type="caution">
    <text evidence="1">The sequence shown here is derived from an EMBL/GenBank/DDBJ whole genome shotgun (WGS) entry which is preliminary data.</text>
</comment>
<dbReference type="Proteomes" id="UP000790377">
    <property type="component" value="Unassembled WGS sequence"/>
</dbReference>
<protein>
    <submittedName>
        <fullName evidence="1">Uncharacterized protein</fullName>
    </submittedName>
</protein>
<gene>
    <name evidence="1" type="ORF">BJ138DRAFT_1110302</name>
</gene>
<proteinExistence type="predicted"/>
<evidence type="ECO:0000313" key="2">
    <source>
        <dbReference type="Proteomes" id="UP000790377"/>
    </source>
</evidence>